<name>A0A8H2ZRL5_9HELO</name>
<dbReference type="Gene3D" id="3.90.20.10">
    <property type="match status" value="1"/>
</dbReference>
<proteinExistence type="predicted"/>
<dbReference type="Proteomes" id="UP000624404">
    <property type="component" value="Unassembled WGS sequence"/>
</dbReference>
<evidence type="ECO:0000313" key="1">
    <source>
        <dbReference type="EMBL" id="CAD6448021.1"/>
    </source>
</evidence>
<accession>A0A8H2ZRL5</accession>
<organism evidence="1 2">
    <name type="scientific">Sclerotinia trifoliorum</name>
    <dbReference type="NCBI Taxonomy" id="28548"/>
    <lineage>
        <taxon>Eukaryota</taxon>
        <taxon>Fungi</taxon>
        <taxon>Dikarya</taxon>
        <taxon>Ascomycota</taxon>
        <taxon>Pezizomycotina</taxon>
        <taxon>Leotiomycetes</taxon>
        <taxon>Helotiales</taxon>
        <taxon>Sclerotiniaceae</taxon>
        <taxon>Sclerotinia</taxon>
    </lineage>
</organism>
<dbReference type="AlphaFoldDB" id="A0A8H2ZRL5"/>
<sequence>MEVPNFDRLLQAFGIVVEECLRLRNVLVSNQGVDILNTIQGVTAWLDGIQAQMDRTGMQMNGMQIQMEDRLQRIDGRFDGLERRIMALDYNSASRAQNSTISYLDKRLSSLVDTDTFEQISDFPQTPADLNRITTITINRILATLEFNTDGNLDTKCDRLRITIGIRIGGV</sequence>
<gene>
    <name evidence="1" type="ORF">SCLTRI_LOCUS7813</name>
</gene>
<protein>
    <submittedName>
        <fullName evidence="1">Bbb37432-16f6-462e-8f94-5bf0ae6e5ba0</fullName>
    </submittedName>
</protein>
<dbReference type="OrthoDB" id="4957064at2759"/>
<keyword evidence="2" id="KW-1185">Reference proteome</keyword>
<dbReference type="EMBL" id="CAJHIA010000030">
    <property type="protein sequence ID" value="CAD6448021.1"/>
    <property type="molecule type" value="Genomic_DNA"/>
</dbReference>
<comment type="caution">
    <text evidence="1">The sequence shown here is derived from an EMBL/GenBank/DDBJ whole genome shotgun (WGS) entry which is preliminary data.</text>
</comment>
<reference evidence="1" key="1">
    <citation type="submission" date="2020-10" db="EMBL/GenBank/DDBJ databases">
        <authorList>
            <person name="Kusch S."/>
        </authorList>
    </citation>
    <scope>NUCLEOTIDE SEQUENCE</scope>
    <source>
        <strain evidence="1">SwB9</strain>
    </source>
</reference>
<evidence type="ECO:0000313" key="2">
    <source>
        <dbReference type="Proteomes" id="UP000624404"/>
    </source>
</evidence>